<reference evidence="9" key="1">
    <citation type="journal article" date="2019" name="bioRxiv">
        <title>The Genome of the Zebra Mussel, Dreissena polymorpha: A Resource for Invasive Species Research.</title>
        <authorList>
            <person name="McCartney M.A."/>
            <person name="Auch B."/>
            <person name="Kono T."/>
            <person name="Mallez S."/>
            <person name="Zhang Y."/>
            <person name="Obille A."/>
            <person name="Becker A."/>
            <person name="Abrahante J.E."/>
            <person name="Garbe J."/>
            <person name="Badalamenti J.P."/>
            <person name="Herman A."/>
            <person name="Mangelson H."/>
            <person name="Liachko I."/>
            <person name="Sullivan S."/>
            <person name="Sone E.D."/>
            <person name="Koren S."/>
            <person name="Silverstein K.A.T."/>
            <person name="Beckman K.B."/>
            <person name="Gohl D.M."/>
        </authorList>
    </citation>
    <scope>NUCLEOTIDE SEQUENCE</scope>
    <source>
        <strain evidence="9">Duluth1</strain>
        <tissue evidence="9">Whole animal</tissue>
    </source>
</reference>
<feature type="transmembrane region" description="Helical" evidence="8">
    <location>
        <begin position="529"/>
        <end position="552"/>
    </location>
</feature>
<sequence length="706" mass="79145">MVDERKRLLPPRINDSEEDHSNSCLFSCLSKYNLKCTSKTAVLVCVALERLAFYTISGNLVLFLNGTQAYNWTTSQAMTASYAFLGVACIFYFLGGVLADIILGRFWMILIAFAVYIIGYAGLPVLSRQDPNNLTTLNCTLNGNPHETCPILVYVALVIIAAGTGLLRANVAPFGADQLQGDDPKETAIFFNWYYWCINVGTLGALGGIAYMQQQMTRGFFYGFIVGAASLVLGLAVFLTGSCSYKYKKPIGSVFITIFKIIREARRIKQRKRKNVALPRGLDISRGNSEKEQEQRPLSFLDYAKFRYGGNYHDYDVDDIKKLGKILVVFSALIPFWMVYYQMETSFLVQGLHMKLIVNANHTHHCNVSPTDVYPPSDNKDDKTYYNNQHFSIAVAWLSLCDVLLLILLIPFMDRVVYPWMQGKGWTFTMITKILVGFVFAFFAVIAAGLLEWRRLNVYWDNGTDSCCYDVVPQQFSRGVVYYAANLSIFWQVPQYVLIGFSELFTSIAGLEFASMVAPRSMKSSVMGLFYFFSGIGSFLGSAVLAMFQGVWFSSADHGNINSRHGCYGLEGSSNLDYYFFLLAGIQLCGILFFLFIVKKLRLSEDPVIAGIETEKEQPRLPSRPSSRLSFGRGRRRDYGSDSSTGERSITPKYVEEVETVESSASESSSGLRDRDSHTPLGNIAHQPPVRRTVGRDKTGRIGLNM</sequence>
<evidence type="ECO:0000256" key="2">
    <source>
        <dbReference type="ARBA" id="ARBA00005982"/>
    </source>
</evidence>
<dbReference type="GO" id="GO:0022857">
    <property type="term" value="F:transmembrane transporter activity"/>
    <property type="evidence" value="ECO:0007669"/>
    <property type="project" value="InterPro"/>
</dbReference>
<keyword evidence="5 8" id="KW-1133">Transmembrane helix</keyword>
<feature type="region of interest" description="Disordered" evidence="7">
    <location>
        <begin position="1"/>
        <end position="20"/>
    </location>
</feature>
<evidence type="ECO:0000256" key="6">
    <source>
        <dbReference type="ARBA" id="ARBA00023136"/>
    </source>
</evidence>
<evidence type="ECO:0000313" key="9">
    <source>
        <dbReference type="EMBL" id="KAH3887096.1"/>
    </source>
</evidence>
<evidence type="ECO:0000256" key="7">
    <source>
        <dbReference type="SAM" id="MobiDB-lite"/>
    </source>
</evidence>
<keyword evidence="6 8" id="KW-0472">Membrane</keyword>
<proteinExistence type="inferred from homology"/>
<organism evidence="9 10">
    <name type="scientific">Dreissena polymorpha</name>
    <name type="common">Zebra mussel</name>
    <name type="synonym">Mytilus polymorpha</name>
    <dbReference type="NCBI Taxonomy" id="45954"/>
    <lineage>
        <taxon>Eukaryota</taxon>
        <taxon>Metazoa</taxon>
        <taxon>Spiralia</taxon>
        <taxon>Lophotrochozoa</taxon>
        <taxon>Mollusca</taxon>
        <taxon>Bivalvia</taxon>
        <taxon>Autobranchia</taxon>
        <taxon>Heteroconchia</taxon>
        <taxon>Euheterodonta</taxon>
        <taxon>Imparidentia</taxon>
        <taxon>Neoheterodontei</taxon>
        <taxon>Myida</taxon>
        <taxon>Dreissenoidea</taxon>
        <taxon>Dreissenidae</taxon>
        <taxon>Dreissena</taxon>
    </lineage>
</organism>
<feature type="transmembrane region" description="Helical" evidence="8">
    <location>
        <begin position="41"/>
        <end position="62"/>
    </location>
</feature>
<evidence type="ECO:0000256" key="4">
    <source>
        <dbReference type="ARBA" id="ARBA00022856"/>
    </source>
</evidence>
<comment type="similarity">
    <text evidence="2">Belongs to the major facilitator superfamily. Proton-dependent oligopeptide transporter (POT/PTR) (TC 2.A.17) family.</text>
</comment>
<keyword evidence="3 8" id="KW-0812">Transmembrane</keyword>
<dbReference type="OrthoDB" id="8904098at2759"/>
<feature type="transmembrane region" description="Helical" evidence="8">
    <location>
        <begin position="82"/>
        <end position="99"/>
    </location>
</feature>
<keyword evidence="4" id="KW-0653">Protein transport</keyword>
<feature type="region of interest" description="Disordered" evidence="7">
    <location>
        <begin position="614"/>
        <end position="706"/>
    </location>
</feature>
<feature type="compositionally biased region" description="Low complexity" evidence="7">
    <location>
        <begin position="620"/>
        <end position="632"/>
    </location>
</feature>
<evidence type="ECO:0008006" key="11">
    <source>
        <dbReference type="Google" id="ProtNLM"/>
    </source>
</evidence>
<feature type="transmembrane region" description="Helical" evidence="8">
    <location>
        <begin position="219"/>
        <end position="239"/>
    </location>
</feature>
<keyword evidence="4" id="KW-0813">Transport</keyword>
<keyword evidence="10" id="KW-1185">Reference proteome</keyword>
<protein>
    <recommendedName>
        <fullName evidence="11">Solute carrier family 15 member 4</fullName>
    </recommendedName>
</protein>
<evidence type="ECO:0000256" key="8">
    <source>
        <dbReference type="SAM" id="Phobius"/>
    </source>
</evidence>
<dbReference type="SUPFAM" id="SSF103473">
    <property type="entry name" value="MFS general substrate transporter"/>
    <property type="match status" value="1"/>
</dbReference>
<feature type="transmembrane region" description="Helical" evidence="8">
    <location>
        <begin position="151"/>
        <end position="172"/>
    </location>
</feature>
<reference evidence="9" key="2">
    <citation type="submission" date="2020-11" db="EMBL/GenBank/DDBJ databases">
        <authorList>
            <person name="McCartney M.A."/>
            <person name="Auch B."/>
            <person name="Kono T."/>
            <person name="Mallez S."/>
            <person name="Becker A."/>
            <person name="Gohl D.M."/>
            <person name="Silverstein K.A.T."/>
            <person name="Koren S."/>
            <person name="Bechman K.B."/>
            <person name="Herman A."/>
            <person name="Abrahante J.E."/>
            <person name="Garbe J."/>
        </authorList>
    </citation>
    <scope>NUCLEOTIDE SEQUENCE</scope>
    <source>
        <strain evidence="9">Duluth1</strain>
        <tissue evidence="9">Whole animal</tissue>
    </source>
</reference>
<evidence type="ECO:0000256" key="3">
    <source>
        <dbReference type="ARBA" id="ARBA00022692"/>
    </source>
</evidence>
<feature type="transmembrane region" description="Helical" evidence="8">
    <location>
        <begin position="106"/>
        <end position="126"/>
    </location>
</feature>
<dbReference type="InterPro" id="IPR036259">
    <property type="entry name" value="MFS_trans_sf"/>
</dbReference>
<feature type="transmembrane region" description="Helical" evidence="8">
    <location>
        <begin position="434"/>
        <end position="451"/>
    </location>
</feature>
<dbReference type="InterPro" id="IPR000109">
    <property type="entry name" value="POT_fam"/>
</dbReference>
<evidence type="ECO:0000256" key="5">
    <source>
        <dbReference type="ARBA" id="ARBA00022989"/>
    </source>
</evidence>
<accession>A0A9D4N3G3</accession>
<dbReference type="Pfam" id="PF00854">
    <property type="entry name" value="PTR2"/>
    <property type="match status" value="2"/>
</dbReference>
<comment type="subcellular location">
    <subcellularLocation>
        <location evidence="1">Membrane</location>
        <topology evidence="1">Multi-pass membrane protein</topology>
    </subcellularLocation>
</comment>
<feature type="transmembrane region" description="Helical" evidence="8">
    <location>
        <begin position="391"/>
        <end position="413"/>
    </location>
</feature>
<keyword evidence="4" id="KW-0571">Peptide transport</keyword>
<feature type="transmembrane region" description="Helical" evidence="8">
    <location>
        <begin position="496"/>
        <end position="517"/>
    </location>
</feature>
<dbReference type="AlphaFoldDB" id="A0A9D4N3G3"/>
<dbReference type="Proteomes" id="UP000828390">
    <property type="component" value="Unassembled WGS sequence"/>
</dbReference>
<feature type="transmembrane region" description="Helical" evidence="8">
    <location>
        <begin position="326"/>
        <end position="343"/>
    </location>
</feature>
<evidence type="ECO:0000256" key="1">
    <source>
        <dbReference type="ARBA" id="ARBA00004141"/>
    </source>
</evidence>
<dbReference type="Gene3D" id="1.20.1250.20">
    <property type="entry name" value="MFS general substrate transporter like domains"/>
    <property type="match status" value="1"/>
</dbReference>
<evidence type="ECO:0000313" key="10">
    <source>
        <dbReference type="Proteomes" id="UP000828390"/>
    </source>
</evidence>
<dbReference type="GO" id="GO:0016020">
    <property type="term" value="C:membrane"/>
    <property type="evidence" value="ECO:0007669"/>
    <property type="project" value="UniProtKB-SubCell"/>
</dbReference>
<dbReference type="EMBL" id="JAIWYP010000001">
    <property type="protein sequence ID" value="KAH3887096.1"/>
    <property type="molecule type" value="Genomic_DNA"/>
</dbReference>
<feature type="transmembrane region" description="Helical" evidence="8">
    <location>
        <begin position="578"/>
        <end position="598"/>
    </location>
</feature>
<comment type="caution">
    <text evidence="9">The sequence shown here is derived from an EMBL/GenBank/DDBJ whole genome shotgun (WGS) entry which is preliminary data.</text>
</comment>
<name>A0A9D4N3G3_DREPO</name>
<gene>
    <name evidence="9" type="ORF">DPMN_011111</name>
</gene>
<dbReference type="GO" id="GO:0015833">
    <property type="term" value="P:peptide transport"/>
    <property type="evidence" value="ECO:0007669"/>
    <property type="project" value="UniProtKB-KW"/>
</dbReference>
<feature type="transmembrane region" description="Helical" evidence="8">
    <location>
        <begin position="193"/>
        <end position="213"/>
    </location>
</feature>
<feature type="compositionally biased region" description="Low complexity" evidence="7">
    <location>
        <begin position="661"/>
        <end position="670"/>
    </location>
</feature>
<dbReference type="PANTHER" id="PTHR11654">
    <property type="entry name" value="OLIGOPEPTIDE TRANSPORTER-RELATED"/>
    <property type="match status" value="1"/>
</dbReference>